<dbReference type="Pfam" id="PF20811">
    <property type="entry name" value="PARG_cat_N"/>
    <property type="match status" value="1"/>
</dbReference>
<evidence type="ECO:0000256" key="7">
    <source>
        <dbReference type="ARBA" id="ARBA00022801"/>
    </source>
</evidence>
<keyword evidence="6" id="KW-0934">Plastid</keyword>
<evidence type="ECO:0000259" key="22">
    <source>
        <dbReference type="Pfam" id="PF05173"/>
    </source>
</evidence>
<dbReference type="CDD" id="cd02274">
    <property type="entry name" value="DHDPR_N"/>
    <property type="match status" value="1"/>
</dbReference>
<dbReference type="GO" id="GO:0009225">
    <property type="term" value="P:nucleotide-sugar metabolic process"/>
    <property type="evidence" value="ECO:0007669"/>
    <property type="project" value="TreeGrafter"/>
</dbReference>
<evidence type="ECO:0000259" key="20">
    <source>
        <dbReference type="Pfam" id="PF01113"/>
    </source>
</evidence>
<dbReference type="FunFam" id="3.30.360.10:FF:000037">
    <property type="entry name" value="4-hydroxy-tetrahydrodipicolinate reductase 2, chloroplastic"/>
    <property type="match status" value="1"/>
</dbReference>
<sequence>MWVQGAVVNQPLKQLFLCNPLNSNRTRFFTNRYQKRKPSVVVMSMSTNSTAVPIMVNGCNGKMGSSVIMAANSAGLQILPKSFGPEKDAGNTVEVFGNEIKIHGPSERESVLASLYNEYPNMIVVDYTVPALVNDNADLYCKVGVPFVMGTTGGDRDRLYKTVDDSKVYAVISPQMGKQVVAFLAAMEIMAEQFPGAFSGYSLHVKESHQSGKLDTSGTAKAVISCFKKLGVSFDDQIEMIRDPKDQMELVGVPEEYLSGHAFHLYYLSSPDKTVSFEFQHNVCGRSIYAEGTIDAVLFLAKKIQSKADKRIYNMIDVLREESEEEEMENREDLKSMLPFLPLLLRSSNLFWPSQVVESLKALSNGPLYSKVDSGELLFNAISNIRDSLALPSLQLLAPFAREGYALFFDELSSRAEAAKWFGEVVPALANLLLRLPSLLEFHYQNADTLLSGVKTGLRLLGQQEAGIIFLSQELIGALLTCAFFCLFPVSDRDAKRLPTINFDHLFGAIYESYSESQENKIKCIIHYFERISSSMPEGFVSFERKVLPLEQLPLCVSYPEADFWSQSVVPLCPFEVHSSGFIEDQSNGALEVDFANKYLGGGALHRGCVQEEIRFMINPELIAGMLFLPCMEDNEAIEIVGAERFSNYTGYASSFRFSGDHVDNRNVDSFRRRKTRILAIDALSCAGMRQYKLKYLLRETNKAFCGFLDQSKWDHHKRLFQEGSSQGSQCIETDKDASVMVKDFPMDEAPSTSAEIAMNKGETVNQAIRYSDKKGSWCLDPEDKIGIATGNWGCGAFGGDPELKTILQWLAASQALRPSVSYYTFGIKSLQNLNQVSQWILLHGWTVGDIWNMLVEYSSQRFNNDTYAGFFTWLLPSLSAHDVKMSNMPNTP</sequence>
<evidence type="ECO:0000256" key="1">
    <source>
        <dbReference type="ARBA" id="ARBA00004229"/>
    </source>
</evidence>
<feature type="binding site" evidence="19">
    <location>
        <position position="597"/>
    </location>
    <ligand>
        <name>substrate</name>
    </ligand>
</feature>
<feature type="binding site" evidence="19">
    <location>
        <position position="611"/>
    </location>
    <ligand>
        <name>substrate</name>
    </ligand>
</feature>
<name>A0AAV1QTH9_9ROSI</name>
<evidence type="ECO:0000256" key="8">
    <source>
        <dbReference type="ARBA" id="ARBA00022857"/>
    </source>
</evidence>
<dbReference type="InterPro" id="IPR048362">
    <property type="entry name" value="PARG_helical"/>
</dbReference>
<keyword evidence="12" id="KW-0520">NAD</keyword>
<dbReference type="Pfam" id="PF05173">
    <property type="entry name" value="DapB_C"/>
    <property type="match status" value="1"/>
</dbReference>
<dbReference type="Pfam" id="PF01113">
    <property type="entry name" value="DapB_N"/>
    <property type="match status" value="1"/>
</dbReference>
<evidence type="ECO:0000256" key="13">
    <source>
        <dbReference type="ARBA" id="ARBA00023154"/>
    </source>
</evidence>
<reference evidence="24 25" key="1">
    <citation type="submission" date="2024-01" db="EMBL/GenBank/DDBJ databases">
        <authorList>
            <person name="Waweru B."/>
        </authorList>
    </citation>
    <scope>NUCLEOTIDE SEQUENCE [LARGE SCALE GENOMIC DNA]</scope>
</reference>
<evidence type="ECO:0000256" key="9">
    <source>
        <dbReference type="ARBA" id="ARBA00022915"/>
    </source>
</evidence>
<evidence type="ECO:0000256" key="10">
    <source>
        <dbReference type="ARBA" id="ARBA00022946"/>
    </source>
</evidence>
<keyword evidence="7" id="KW-0378">Hydrolase</keyword>
<dbReference type="Proteomes" id="UP001314170">
    <property type="component" value="Unassembled WGS sequence"/>
</dbReference>
<feature type="active site" evidence="18">
    <location>
        <position position="613"/>
    </location>
</feature>
<dbReference type="SUPFAM" id="SSF51735">
    <property type="entry name" value="NAD(P)-binding Rossmann-fold domains"/>
    <property type="match status" value="1"/>
</dbReference>
<comment type="catalytic activity">
    <reaction evidence="15">
        <text>(S)-2,3,4,5-tetrahydrodipicolinate + NADP(+) + H2O = (2S,4S)-4-hydroxy-2,3,4,5-tetrahydrodipicolinate + NADPH + H(+)</text>
        <dbReference type="Rhea" id="RHEA:35331"/>
        <dbReference type="ChEBI" id="CHEBI:15377"/>
        <dbReference type="ChEBI" id="CHEBI:15378"/>
        <dbReference type="ChEBI" id="CHEBI:16845"/>
        <dbReference type="ChEBI" id="CHEBI:57783"/>
        <dbReference type="ChEBI" id="CHEBI:58349"/>
        <dbReference type="ChEBI" id="CHEBI:67139"/>
        <dbReference type="EC" id="1.17.1.8"/>
    </reaction>
</comment>
<keyword evidence="4" id="KW-0150">Chloroplast</keyword>
<comment type="subcellular location">
    <subcellularLocation>
        <location evidence="1">Plastid</location>
        <location evidence="1">Chloroplast</location>
    </subcellularLocation>
</comment>
<dbReference type="FunFam" id="3.40.50.720:FF:000264">
    <property type="entry name" value="4-hydroxy-tetrahydrodipicolinate reductase 2 chloroplastic"/>
    <property type="match status" value="1"/>
</dbReference>
<protein>
    <recommendedName>
        <fullName evidence="26">Poly(ADP-ribose) glycohydrolase</fullName>
    </recommendedName>
</protein>
<dbReference type="GO" id="GO:0006282">
    <property type="term" value="P:regulation of DNA repair"/>
    <property type="evidence" value="ECO:0007669"/>
    <property type="project" value="InterPro"/>
</dbReference>
<gene>
    <name evidence="24" type="ORF">DCAF_LOCUS2688</name>
</gene>
<dbReference type="InterPro" id="IPR007724">
    <property type="entry name" value="Poly_GlycHdrlase"/>
</dbReference>
<evidence type="ECO:0000256" key="6">
    <source>
        <dbReference type="ARBA" id="ARBA00022640"/>
    </source>
</evidence>
<keyword evidence="13" id="KW-0457">Lysine biosynthesis</keyword>
<keyword evidence="11" id="KW-0560">Oxidoreductase</keyword>
<comment type="pathway">
    <text evidence="14">Amino-acid biosynthesis; L-lysine biosynthesis via DAP pathway; (S)-tetrahydrodipicolinate from L-aspartate: step 4/4.</text>
</comment>
<dbReference type="GO" id="GO:0004649">
    <property type="term" value="F:poly(ADP-ribose) glycohydrolase activity"/>
    <property type="evidence" value="ECO:0007669"/>
    <property type="project" value="InterPro"/>
</dbReference>
<evidence type="ECO:0000256" key="17">
    <source>
        <dbReference type="ARBA" id="ARBA00057936"/>
    </source>
</evidence>
<dbReference type="GO" id="GO:0005634">
    <property type="term" value="C:nucleus"/>
    <property type="evidence" value="ECO:0007669"/>
    <property type="project" value="TreeGrafter"/>
</dbReference>
<evidence type="ECO:0000256" key="19">
    <source>
        <dbReference type="PIRSR" id="PIRSR607724-2"/>
    </source>
</evidence>
<dbReference type="InterPro" id="IPR011859">
    <property type="entry name" value="Dihydrodipicolinate_Rdtase_pln"/>
</dbReference>
<feature type="binding site" evidence="19">
    <location>
        <position position="652"/>
    </location>
    <ligand>
        <name>substrate</name>
    </ligand>
</feature>
<evidence type="ECO:0000256" key="5">
    <source>
        <dbReference type="ARBA" id="ARBA00022605"/>
    </source>
</evidence>
<dbReference type="InterPro" id="IPR000846">
    <property type="entry name" value="DapB_N"/>
</dbReference>
<evidence type="ECO:0000313" key="24">
    <source>
        <dbReference type="EMBL" id="CAK7325016.1"/>
    </source>
</evidence>
<dbReference type="GO" id="GO:0070402">
    <property type="term" value="F:NADPH binding"/>
    <property type="evidence" value="ECO:0007669"/>
    <property type="project" value="InterPro"/>
</dbReference>
<comment type="similarity">
    <text evidence="2">Belongs to the DapB family.</text>
</comment>
<dbReference type="AlphaFoldDB" id="A0AAV1QTH9"/>
<evidence type="ECO:0000256" key="18">
    <source>
        <dbReference type="PIRSR" id="PIRSR607724-1"/>
    </source>
</evidence>
<dbReference type="GO" id="GO:0005975">
    <property type="term" value="P:carbohydrate metabolic process"/>
    <property type="evidence" value="ECO:0007669"/>
    <property type="project" value="InterPro"/>
</dbReference>
<dbReference type="NCBIfam" id="TIGR02130">
    <property type="entry name" value="dapB_plant"/>
    <property type="match status" value="1"/>
</dbReference>
<evidence type="ECO:0008006" key="26">
    <source>
        <dbReference type="Google" id="ProtNLM"/>
    </source>
</evidence>
<dbReference type="GO" id="GO:0019877">
    <property type="term" value="P:diaminopimelate biosynthetic process"/>
    <property type="evidence" value="ECO:0007669"/>
    <property type="project" value="UniProtKB-KW"/>
</dbReference>
<feature type="domain" description="PARG catalytic Macro" evidence="21">
    <location>
        <begin position="563"/>
        <end position="832"/>
    </location>
</feature>
<evidence type="ECO:0000256" key="3">
    <source>
        <dbReference type="ARBA" id="ARBA00009545"/>
    </source>
</evidence>
<evidence type="ECO:0000259" key="23">
    <source>
        <dbReference type="Pfam" id="PF20811"/>
    </source>
</evidence>
<evidence type="ECO:0000256" key="2">
    <source>
        <dbReference type="ARBA" id="ARBA00006642"/>
    </source>
</evidence>
<dbReference type="PANTHER" id="PTHR12837:SF0">
    <property type="entry name" value="POLY(ADP-RIBOSE) GLYCOHYDROLASE"/>
    <property type="match status" value="1"/>
</dbReference>
<comment type="catalytic activity">
    <reaction evidence="16">
        <text>(S)-2,3,4,5-tetrahydrodipicolinate + NAD(+) + H2O = (2S,4S)-4-hydroxy-2,3,4,5-tetrahydrodipicolinate + NADH + H(+)</text>
        <dbReference type="Rhea" id="RHEA:35323"/>
        <dbReference type="ChEBI" id="CHEBI:15377"/>
        <dbReference type="ChEBI" id="CHEBI:15378"/>
        <dbReference type="ChEBI" id="CHEBI:16845"/>
        <dbReference type="ChEBI" id="CHEBI:57540"/>
        <dbReference type="ChEBI" id="CHEBI:57945"/>
        <dbReference type="ChEBI" id="CHEBI:67139"/>
        <dbReference type="EC" id="1.17.1.8"/>
    </reaction>
</comment>
<feature type="domain" description="PARG helical" evidence="23">
    <location>
        <begin position="414"/>
        <end position="545"/>
    </location>
</feature>
<comment type="caution">
    <text evidence="24">The sequence shown here is derived from an EMBL/GenBank/DDBJ whole genome shotgun (WGS) entry which is preliminary data.</text>
</comment>
<evidence type="ECO:0000256" key="4">
    <source>
        <dbReference type="ARBA" id="ARBA00022528"/>
    </source>
</evidence>
<dbReference type="Pfam" id="PF05028">
    <property type="entry name" value="PARG_cat_C"/>
    <property type="match status" value="1"/>
</dbReference>
<dbReference type="PANTHER" id="PTHR12837">
    <property type="entry name" value="POLY ADP-RIBOSE GLYCOHYDROLASE"/>
    <property type="match status" value="1"/>
</dbReference>
<dbReference type="InterPro" id="IPR036291">
    <property type="entry name" value="NAD(P)-bd_dom_sf"/>
</dbReference>
<dbReference type="InterPro" id="IPR046372">
    <property type="entry name" value="PARG_cat_C"/>
</dbReference>
<keyword evidence="5" id="KW-0028">Amino-acid biosynthesis</keyword>
<dbReference type="Gene3D" id="3.40.50.720">
    <property type="entry name" value="NAD(P)-binding Rossmann-like Domain"/>
    <property type="match status" value="1"/>
</dbReference>
<comment type="function">
    <text evidence="17">Catalyzes the conversion of 4-hydroxy-tetrahydrodipicolinate (HTPA) to tetrahydrodipicolinate.</text>
</comment>
<feature type="domain" description="Dihydrodipicolinate reductase N-terminal" evidence="20">
    <location>
        <begin position="53"/>
        <end position="176"/>
    </location>
</feature>
<evidence type="ECO:0000313" key="25">
    <source>
        <dbReference type="Proteomes" id="UP001314170"/>
    </source>
</evidence>
<evidence type="ECO:0000259" key="21">
    <source>
        <dbReference type="Pfam" id="PF05028"/>
    </source>
</evidence>
<evidence type="ECO:0000256" key="12">
    <source>
        <dbReference type="ARBA" id="ARBA00023027"/>
    </source>
</evidence>
<comment type="similarity">
    <text evidence="3">Belongs to the poly(ADP-ribose) glycohydrolase family.</text>
</comment>
<accession>A0AAV1QTH9</accession>
<dbReference type="InterPro" id="IPR022663">
    <property type="entry name" value="DapB_C"/>
</dbReference>
<proteinExistence type="inferred from homology"/>
<keyword evidence="10" id="KW-0809">Transit peptide</keyword>
<organism evidence="24 25">
    <name type="scientific">Dovyalis caffra</name>
    <dbReference type="NCBI Taxonomy" id="77055"/>
    <lineage>
        <taxon>Eukaryota</taxon>
        <taxon>Viridiplantae</taxon>
        <taxon>Streptophyta</taxon>
        <taxon>Embryophyta</taxon>
        <taxon>Tracheophyta</taxon>
        <taxon>Spermatophyta</taxon>
        <taxon>Magnoliopsida</taxon>
        <taxon>eudicotyledons</taxon>
        <taxon>Gunneridae</taxon>
        <taxon>Pentapetalae</taxon>
        <taxon>rosids</taxon>
        <taxon>fabids</taxon>
        <taxon>Malpighiales</taxon>
        <taxon>Salicaceae</taxon>
        <taxon>Flacourtieae</taxon>
        <taxon>Dovyalis</taxon>
    </lineage>
</organism>
<dbReference type="GO" id="GO:0008839">
    <property type="term" value="F:4-hydroxy-tetrahydrodipicolinate reductase"/>
    <property type="evidence" value="ECO:0007669"/>
    <property type="project" value="UniProtKB-EC"/>
</dbReference>
<evidence type="ECO:0000256" key="14">
    <source>
        <dbReference type="ARBA" id="ARBA00037922"/>
    </source>
</evidence>
<dbReference type="GO" id="GO:0009089">
    <property type="term" value="P:lysine biosynthetic process via diaminopimelate"/>
    <property type="evidence" value="ECO:0007669"/>
    <property type="project" value="InterPro"/>
</dbReference>
<keyword evidence="25" id="KW-1185">Reference proteome</keyword>
<feature type="active site" evidence="18">
    <location>
        <position position="612"/>
    </location>
</feature>
<dbReference type="GO" id="GO:0009507">
    <property type="term" value="C:chloroplast"/>
    <property type="evidence" value="ECO:0007669"/>
    <property type="project" value="UniProtKB-SubCell"/>
</dbReference>
<keyword evidence="8" id="KW-0521">NADP</keyword>
<feature type="active site" evidence="18">
    <location>
        <position position="594"/>
    </location>
</feature>
<evidence type="ECO:0000256" key="11">
    <source>
        <dbReference type="ARBA" id="ARBA00023002"/>
    </source>
</evidence>
<keyword evidence="9" id="KW-0220">Diaminopimelate biosynthesis</keyword>
<dbReference type="EMBL" id="CAWUPB010000816">
    <property type="protein sequence ID" value="CAK7325016.1"/>
    <property type="molecule type" value="Genomic_DNA"/>
</dbReference>
<dbReference type="GO" id="GO:1990966">
    <property type="term" value="P:ATP generation from poly-ADP-D-ribose"/>
    <property type="evidence" value="ECO:0007669"/>
    <property type="project" value="TreeGrafter"/>
</dbReference>
<evidence type="ECO:0000256" key="15">
    <source>
        <dbReference type="ARBA" id="ARBA00049080"/>
    </source>
</evidence>
<feature type="domain" description="Dihydrodipicolinate reductase C-terminal" evidence="22">
    <location>
        <begin position="180"/>
        <end position="319"/>
    </location>
</feature>
<evidence type="ECO:0000256" key="16">
    <source>
        <dbReference type="ARBA" id="ARBA00049396"/>
    </source>
</evidence>